<dbReference type="PROSITE" id="PS50802">
    <property type="entry name" value="OTU"/>
    <property type="match status" value="1"/>
</dbReference>
<dbReference type="InterPro" id="IPR003323">
    <property type="entry name" value="OTU_dom"/>
</dbReference>
<dbReference type="Pfam" id="PF00078">
    <property type="entry name" value="RVT_1"/>
    <property type="match status" value="1"/>
</dbReference>
<protein>
    <submittedName>
        <fullName evidence="4">Pol protein</fullName>
    </submittedName>
</protein>
<evidence type="ECO:0000256" key="2">
    <source>
        <dbReference type="SAM" id="Phobius"/>
    </source>
</evidence>
<dbReference type="SUPFAM" id="SSF56672">
    <property type="entry name" value="DNA/RNA polymerases"/>
    <property type="match status" value="1"/>
</dbReference>
<dbReference type="SUPFAM" id="SSF54001">
    <property type="entry name" value="Cysteine proteinases"/>
    <property type="match status" value="1"/>
</dbReference>
<evidence type="ECO:0000256" key="1">
    <source>
        <dbReference type="SAM" id="MobiDB-lite"/>
    </source>
</evidence>
<dbReference type="InterPro" id="IPR038765">
    <property type="entry name" value="Papain-like_cys_pep_sf"/>
</dbReference>
<feature type="region of interest" description="Disordered" evidence="1">
    <location>
        <begin position="637"/>
        <end position="726"/>
    </location>
</feature>
<feature type="region of interest" description="Disordered" evidence="1">
    <location>
        <begin position="1039"/>
        <end position="1149"/>
    </location>
</feature>
<feature type="compositionally biased region" description="Low complexity" evidence="1">
    <location>
        <begin position="676"/>
        <end position="688"/>
    </location>
</feature>
<feature type="transmembrane region" description="Helical" evidence="2">
    <location>
        <begin position="2379"/>
        <end position="2396"/>
    </location>
</feature>
<dbReference type="Gene3D" id="3.60.10.10">
    <property type="entry name" value="Endonuclease/exonuclease/phosphatase"/>
    <property type="match status" value="1"/>
</dbReference>
<feature type="transmembrane region" description="Helical" evidence="2">
    <location>
        <begin position="20"/>
        <end position="38"/>
    </location>
</feature>
<organism evidence="4 5">
    <name type="scientific">Symbiodinium natans</name>
    <dbReference type="NCBI Taxonomy" id="878477"/>
    <lineage>
        <taxon>Eukaryota</taxon>
        <taxon>Sar</taxon>
        <taxon>Alveolata</taxon>
        <taxon>Dinophyceae</taxon>
        <taxon>Suessiales</taxon>
        <taxon>Symbiodiniaceae</taxon>
        <taxon>Symbiodinium</taxon>
    </lineage>
</organism>
<keyword evidence="5" id="KW-1185">Reference proteome</keyword>
<feature type="compositionally biased region" description="Low complexity" evidence="1">
    <location>
        <begin position="1103"/>
        <end position="1114"/>
    </location>
</feature>
<feature type="compositionally biased region" description="Basic and acidic residues" evidence="1">
    <location>
        <begin position="689"/>
        <end position="712"/>
    </location>
</feature>
<feature type="transmembrane region" description="Helical" evidence="2">
    <location>
        <begin position="2303"/>
        <end position="2322"/>
    </location>
</feature>
<feature type="transmembrane region" description="Helical" evidence="2">
    <location>
        <begin position="2408"/>
        <end position="2427"/>
    </location>
</feature>
<feature type="transmembrane region" description="Helical" evidence="2">
    <location>
        <begin position="2178"/>
        <end position="2196"/>
    </location>
</feature>
<proteinExistence type="predicted"/>
<feature type="compositionally biased region" description="Basic and acidic residues" evidence="1">
    <location>
        <begin position="939"/>
        <end position="951"/>
    </location>
</feature>
<dbReference type="EMBL" id="CAJNDS010002035">
    <property type="protein sequence ID" value="CAE7297667.1"/>
    <property type="molecule type" value="Genomic_DNA"/>
</dbReference>
<evidence type="ECO:0000259" key="3">
    <source>
        <dbReference type="PROSITE" id="PS50802"/>
    </source>
</evidence>
<dbReference type="InterPro" id="IPR043502">
    <property type="entry name" value="DNA/RNA_pol_sf"/>
</dbReference>
<dbReference type="Gene3D" id="3.90.70.80">
    <property type="match status" value="1"/>
</dbReference>
<name>A0A812NHE5_9DINO</name>
<feature type="region of interest" description="Disordered" evidence="1">
    <location>
        <begin position="237"/>
        <end position="266"/>
    </location>
</feature>
<dbReference type="Proteomes" id="UP000604046">
    <property type="component" value="Unassembled WGS sequence"/>
</dbReference>
<keyword evidence="2" id="KW-0812">Transmembrane</keyword>
<dbReference type="InterPro" id="IPR000477">
    <property type="entry name" value="RT_dom"/>
</dbReference>
<dbReference type="PANTHER" id="PTHR19446">
    <property type="entry name" value="REVERSE TRANSCRIPTASES"/>
    <property type="match status" value="1"/>
</dbReference>
<keyword evidence="2" id="KW-1133">Transmembrane helix</keyword>
<feature type="transmembrane region" description="Helical" evidence="2">
    <location>
        <begin position="65"/>
        <end position="87"/>
    </location>
</feature>
<dbReference type="InterPro" id="IPR036691">
    <property type="entry name" value="Endo/exonu/phosph_ase_sf"/>
</dbReference>
<feature type="transmembrane region" description="Helical" evidence="2">
    <location>
        <begin position="2342"/>
        <end position="2367"/>
    </location>
</feature>
<feature type="region of interest" description="Disordered" evidence="1">
    <location>
        <begin position="278"/>
        <end position="298"/>
    </location>
</feature>
<gene>
    <name evidence="4" type="primary">Pol</name>
    <name evidence="4" type="ORF">SNAT2548_LOCUS15673</name>
</gene>
<dbReference type="SUPFAM" id="SSF56219">
    <property type="entry name" value="DNase I-like"/>
    <property type="match status" value="1"/>
</dbReference>
<feature type="compositionally biased region" description="Polar residues" evidence="1">
    <location>
        <begin position="1117"/>
        <end position="1128"/>
    </location>
</feature>
<feature type="transmembrane region" description="Helical" evidence="2">
    <location>
        <begin position="107"/>
        <end position="128"/>
    </location>
</feature>
<accession>A0A812NHE5</accession>
<evidence type="ECO:0000313" key="5">
    <source>
        <dbReference type="Proteomes" id="UP000604046"/>
    </source>
</evidence>
<feature type="region of interest" description="Disordered" evidence="1">
    <location>
        <begin position="935"/>
        <end position="957"/>
    </location>
</feature>
<feature type="domain" description="OTU" evidence="3">
    <location>
        <begin position="734"/>
        <end position="901"/>
    </location>
</feature>
<reference evidence="4" key="1">
    <citation type="submission" date="2021-02" db="EMBL/GenBank/DDBJ databases">
        <authorList>
            <person name="Dougan E. K."/>
            <person name="Rhodes N."/>
            <person name="Thang M."/>
            <person name="Chan C."/>
        </authorList>
    </citation>
    <scope>NUCLEOTIDE SEQUENCE</scope>
</reference>
<keyword evidence="2" id="KW-0472">Membrane</keyword>
<sequence>MCFLDVVCINQVDPQLMQRGIYGLGGFLAASAELRILWSPPYLSRLATPASVFDMSSKKSMRSALVQRTILDLPAVYVGCILLMVAMGRWQCAQPLVLPQSHAAFGPSFSCGLYGLLLTLVLLGELFWEVFRFWVRWKHLQSKASELRPVTTGSALSDVCDSVSECEPVVRSRMRNRRKLQFTLRCPEGRKLQLRFAKVRLRRRQRRAVLSLLSLGLPPRPVGATSEDTVRDVLLNQLKGGRGRRKPKTGSNNDHDRAPDNPDEDSLADALTSFLDKWAKKPARSRESPRPAGTPERQPSLCEVLLSVLKKCKQSQASDEATFQQVVVTGSSPNAVQELLELQDTWLAFDCKQPLTVLATGEARGSRGCCLARASLRRGPLSAGFSCEEVGVLVLGEEGYAPKLKPASKVALSKFKAPAKALIRIVAPSHYRACCKESRQWDSPQAIVSEMAQWKVEGPSTQASSLTGGNWQWTKHKGSDQLIGHLKVSESLAQALAPHSGRRGIFISLIKDLKTPARIGWTPKHEDEEPDDYLSRCSSFASARGASLKYRCGGGNDLGVVRKDGEAEEVRAVVVNVRAPKDWEAEGLLAFLLEQKWLEPQVLNKRGQSWLVKGTPPHPASTWRYIDAEDPSITVHVTKAQGKPPSVRETVPLRAPRAKLSEVSARPAEQRRGRAPPDAATGAGAGPRAGKDTQEIGSDRARSRSREKDTTESSKAPPLAPVFDPMTDALSSGWKIRDLGGDGDCGFRSLSGAMHHAKGTPFPDDVAVDQARCKGATIRTQCLSHIRKHVDRYAAFLQPDVDGGDMDTEDLEMYLGSMAHPRAWIDGIMIQAAAEKYGQVVVIWHKSKPQMDAAGLVTQANWQRTTLAPDWAKDGMPKMAKDKSPIVLRLENEHYTYMVPPEGSEAVFTWTGHDKALSQKQRHMKLVHNTRLSAVGGSKSDKMKDQWEKNPRQFKSGAEATKKALLRAKQLKDQQRHDLAHATSMGLFPCIKKTWFCRRCLVKGNTRQITDKALAKACDLSEQKVAEFTEQATRVVQNARPRKDVQSEATRRRAAARKAQWRKDEGYTAEPASLPGKLNASLQMPRLNLKTSSRGGGIRKRPAAAVGAANAGVAESPPQNGPDSSWQRDLTEEGVERQPGPQREARRRRKAKRALPILLVWQLNVASFALRGWDLLAAAEANRVDIVVMQETRMTCEEAARVNNSLQRWTLFHQQEEPPEQRATTEGGVAVAVRRGIPAVKGASHCSGAGQWLRVALPGLHVTSAYRRQLSYEELADYNESLCADLASLGKTATMTFGDWNHDPLTDPLNVQAAGTRGMVHYPTLPNPAEGDEPQEPLPAPTRWASNRCIDWAVRSNVQASVKLLLDKWSDHKLLEWNIAGLSTGGLPNFKLRQTSDLRKPDNVSQKQWDEVIDRLWNRSAQERCSTNLSEWEQLSKAVEDVMREALRELGAQRRFTTKNYKGQVAAVTPDVRHHRPSPQGVPTVRTARLRRFGRRVEQYHRHPEPALSRSVLREAAFFECPSSPLEPGSLSDFRLWLENELRRLETAQRDKRLREWKQKMQQEDGPVWRWLAKAKKTEVTCGLKDSSGQVMTPVATMQTVEAFWRRHWPGSEDLADKLEVVENLYHEFGLGDQVRHPGMPPLSGSDLKRTLSRQKGKAAGPEGWRPEELWSWPAPALDLLAAFLNKVEQGSSWPRALRQWRQVHLSKPNKPAGELGSLRPISIGSAVYRTWSATRIRQLGPWLRRRFPDQVHGALPGRGVHTALLEPLAEIEAAQWSSQGSLRYLGSSDLSKAFDTMHGALSVGALRRLGVPQPLCDAWHRAWTSQERVLQLAAFCSQGAVTEVMALPQGDPASPAALTAPLVESLRRIQSIFAERRHGRSLFRLFLDDRSWYCAKRKTCLDVGRTWLQEVSVWGLGENKSKADFGVVGSAQARRRMQTELRRREQVGEVKLRPRLLGSRVHTNRAHSKPQGEERDRLVEAKKMAAWGSHLPCDQARKAYFLKQTAVAKAAAPTYVRLEEVDAEAWVERGRQERGIRLREQNKDAINHALRDAWRARCWVTWLAQGSNRARPLAALSWPQAVMVGHMVSPAAFHVMSSPQAAMIPCPFCGSQEAPDFEHVMWVCEYFRPVPAVRQERLVRANLYRTSNYYYRLWCIFELAAFRKANSSGRTVLKPLYLEVGLLYVILANYIVVLVEEARVRYAEDEAWDVDGWWVLARVSISIPYALLLHGLRRLCHEKRHLIENIRRFELAKVSCRLKSDRDFIYAGIREWYGSEEAFEQYVRGTLYDELVHPFRRSDFPAVYWLMAMTTLFANQVDIWVTNYRNTSSVSSGLYQFRRFLALVVADPLTGINGMSYTFFLCDYLARPAAGMCDYGKTVLVWSVLMLGTYGWLLQSDIMAASERIEVTIAICAAQAVAYVFLRCLVGAKMRMI</sequence>
<evidence type="ECO:0000313" key="4">
    <source>
        <dbReference type="EMBL" id="CAE7297667.1"/>
    </source>
</evidence>
<comment type="caution">
    <text evidence="4">The sequence shown here is derived from an EMBL/GenBank/DDBJ whole genome shotgun (WGS) entry which is preliminary data.</text>
</comment>
<dbReference type="Pfam" id="PF02338">
    <property type="entry name" value="OTU"/>
    <property type="match status" value="1"/>
</dbReference>
<dbReference type="CDD" id="cd22744">
    <property type="entry name" value="OTU"/>
    <property type="match status" value="1"/>
</dbReference>
<feature type="compositionally biased region" description="Basic and acidic residues" evidence="1">
    <location>
        <begin position="1041"/>
        <end position="1051"/>
    </location>
</feature>